<protein>
    <submittedName>
        <fullName evidence="1">GTPase domain-containing protein</fullName>
    </submittedName>
</protein>
<gene>
    <name evidence="1" type="ORF">K4L44_05420</name>
</gene>
<organism evidence="1 2">
    <name type="scientific">Halosquirtibacter laminarini</name>
    <dbReference type="NCBI Taxonomy" id="3374600"/>
    <lineage>
        <taxon>Bacteria</taxon>
        <taxon>Pseudomonadati</taxon>
        <taxon>Bacteroidota</taxon>
        <taxon>Bacteroidia</taxon>
        <taxon>Marinilabiliales</taxon>
        <taxon>Prolixibacteraceae</taxon>
        <taxon>Halosquirtibacter</taxon>
    </lineage>
</organism>
<dbReference type="Proteomes" id="UP000826212">
    <property type="component" value="Chromosome"/>
</dbReference>
<sequence length="739" mass="84098">MYNSSIYEAQQHLIKTVGVKPNILIFGGSGVGKSTLIKRIIGQSKCVKESCKISVCTIEVEKWNGYGVQFIEYPGFTQKDSEVSIIQVFDYISQCNQKSYENHIHMVWFILDSSTARVLSLDKQLYDRFEKISIPNHTIFTKCDQIDEVSITNMLMELDSNCAFETCFTSSDSPFFTTSDGTITAKKSSFEICNIFKNTMLTIPLSLHKIYNLYQSKETFEVHLFIQKEVQLFVEQMEEKIRNTSDSFSNLYFIPLGEVESQQKIEYIQLIKSFTNHIVSLLLDLYKLNVIPNIESSVRGILDAYIERGNLLEELTSGICRLHVTLDALLESFFNISKNHRLINKNELQYLLNNFDKTFDDMVKNKYKKYLKGSINILMAGKSGVGKSSLINYLKKDEVAMTGSGSAQTKRGVEKYHINYDGDEYCFHDTWGIEPGNNSVKWFDDFRKHCSSETQGRNYKTWMHAVIYCVSGSGGRIEKVEIETIQRIKQEYSMQPIVVLTKADADKDGKLASWIAKETGLHVLSVCAVQKSMGLGKSKRVIEPFGEEELIASIKEQSLLLFHDRVKKIIDDDYKNALIGIVNNLPTLYEKKMRKFSLMGYVKKENAENVSKSIVDYLENKEKELETKVTQWVEDIKISYPFLLGDLKVKSTSKNGFNVGQSRSFINGSDLLGIGILEAVTFFLGAGGLFFLGKKLFPGNIDVDKSVSQMQLRCAELIEEIEKCDSLLELKNSYEVTTV</sequence>
<evidence type="ECO:0000313" key="1">
    <source>
        <dbReference type="EMBL" id="QZE15273.1"/>
    </source>
</evidence>
<evidence type="ECO:0000313" key="2">
    <source>
        <dbReference type="Proteomes" id="UP000826212"/>
    </source>
</evidence>
<name>A0AC61NHU8_9BACT</name>
<proteinExistence type="predicted"/>
<keyword evidence="2" id="KW-1185">Reference proteome</keyword>
<dbReference type="EMBL" id="CP081303">
    <property type="protein sequence ID" value="QZE15273.1"/>
    <property type="molecule type" value="Genomic_DNA"/>
</dbReference>
<accession>A0AC61NHU8</accession>
<reference evidence="1" key="1">
    <citation type="submission" date="2021-08" db="EMBL/GenBank/DDBJ databases">
        <title>Novel anaerobic bacterium isolated from sea squirt in East Sea, Republic of Korea.</title>
        <authorList>
            <person name="Nguyen T.H."/>
            <person name="Li Z."/>
            <person name="Lee Y.-J."/>
            <person name="Ko J."/>
            <person name="Kim S.-G."/>
        </authorList>
    </citation>
    <scope>NUCLEOTIDE SEQUENCE</scope>
    <source>
        <strain evidence="1">KCTC 25031</strain>
    </source>
</reference>